<dbReference type="SUPFAM" id="SSF48403">
    <property type="entry name" value="Ankyrin repeat"/>
    <property type="match status" value="1"/>
</dbReference>
<evidence type="ECO:0000256" key="1">
    <source>
        <dbReference type="SAM" id="MobiDB-lite"/>
    </source>
</evidence>
<comment type="caution">
    <text evidence="2">The sequence shown here is derived from an EMBL/GenBank/DDBJ whole genome shotgun (WGS) entry which is preliminary data.</text>
</comment>
<protein>
    <submittedName>
        <fullName evidence="2">Uncharacterized protein</fullName>
    </submittedName>
</protein>
<dbReference type="Proteomes" id="UP000023152">
    <property type="component" value="Unassembled WGS sequence"/>
</dbReference>
<name>X6MWT5_RETFI</name>
<dbReference type="AlphaFoldDB" id="X6MWT5"/>
<keyword evidence="3" id="KW-1185">Reference proteome</keyword>
<organism evidence="2 3">
    <name type="scientific">Reticulomyxa filosa</name>
    <dbReference type="NCBI Taxonomy" id="46433"/>
    <lineage>
        <taxon>Eukaryota</taxon>
        <taxon>Sar</taxon>
        <taxon>Rhizaria</taxon>
        <taxon>Retaria</taxon>
        <taxon>Foraminifera</taxon>
        <taxon>Monothalamids</taxon>
        <taxon>Reticulomyxidae</taxon>
        <taxon>Reticulomyxa</taxon>
    </lineage>
</organism>
<gene>
    <name evidence="2" type="ORF">RFI_19185</name>
</gene>
<dbReference type="InterPro" id="IPR036770">
    <property type="entry name" value="Ankyrin_rpt-contain_sf"/>
</dbReference>
<dbReference type="Gene3D" id="1.25.40.20">
    <property type="entry name" value="Ankyrin repeat-containing domain"/>
    <property type="match status" value="1"/>
</dbReference>
<evidence type="ECO:0000313" key="3">
    <source>
        <dbReference type="Proteomes" id="UP000023152"/>
    </source>
</evidence>
<dbReference type="EMBL" id="ASPP01015500">
    <property type="protein sequence ID" value="ETO18106.1"/>
    <property type="molecule type" value="Genomic_DNA"/>
</dbReference>
<reference evidence="2 3" key="1">
    <citation type="journal article" date="2013" name="Curr. Biol.">
        <title>The Genome of the Foraminiferan Reticulomyxa filosa.</title>
        <authorList>
            <person name="Glockner G."/>
            <person name="Hulsmann N."/>
            <person name="Schleicher M."/>
            <person name="Noegel A.A."/>
            <person name="Eichinger L."/>
            <person name="Gallinger C."/>
            <person name="Pawlowski J."/>
            <person name="Sierra R."/>
            <person name="Euteneuer U."/>
            <person name="Pillet L."/>
            <person name="Moustafa A."/>
            <person name="Platzer M."/>
            <person name="Groth M."/>
            <person name="Szafranski K."/>
            <person name="Schliwa M."/>
        </authorList>
    </citation>
    <scope>NUCLEOTIDE SEQUENCE [LARGE SCALE GENOMIC DNA]</scope>
</reference>
<sequence length="603" mass="70332">MPFRYISRRWNNILRINQLALITETTLSSPFEASVRTIMTTNPTPSVPNSLNARLQSRQSKRNVLSKSPSEYSTNERLLNKFSKHLLPEEIEKFRAELKHLDDNEKKCVSFLFKLIYEKLRGFLEVKENWDETKKRNMTNKALAFLSEFRDDYDINYQYKPKNFTLLHKSVETRNVTFVRFILFLYKNADLDVKTSQKDGGKTPLDFAIYDQNAEIIAALEAFKTSTDESRDVRDFCASFEVLASKNEIFMGELQNVLKQDKTQFDSFMNTLTMVMKRLVYQRKPFSNDMLCLATQYELARNCDKVQSDTTVATTQEEESKDGKPAPVDVDRIPIHRVLSLKMEEILDIDTLYKSDCNFYWFRQNFMKNPLWLMSIPAPPKKSHPKTADAITTGTTTAITSTSPTSTTATTTAISTTNAVRKENIYKELFRMIRRQGRKDTSKVREAVQAIIDFDKDSYKRILKYHYKKDRFKKKTQQRQDEVDDGLRAQVKEYQLVTISLFSSDAFFNASQMYDLDTYLSNLIIRAHLLDKPFQDTMLSIYNDDPTCTLFFGPVKTLKRCKEKAQMDYHKFPFPSSAQVIDMVRSELNNNKTTIISIFFFYF</sequence>
<feature type="region of interest" description="Disordered" evidence="1">
    <location>
        <begin position="40"/>
        <end position="70"/>
    </location>
</feature>
<proteinExistence type="predicted"/>
<accession>X6MWT5</accession>
<evidence type="ECO:0000313" key="2">
    <source>
        <dbReference type="EMBL" id="ETO18106.1"/>
    </source>
</evidence>